<organism evidence="1 2">
    <name type="scientific">Hominibacterium faecale</name>
    <dbReference type="NCBI Taxonomy" id="2839743"/>
    <lineage>
        <taxon>Bacteria</taxon>
        <taxon>Bacillati</taxon>
        <taxon>Bacillota</taxon>
        <taxon>Clostridia</taxon>
        <taxon>Peptostreptococcales</taxon>
        <taxon>Anaerovoracaceae</taxon>
        <taxon>Hominibacterium</taxon>
    </lineage>
</organism>
<reference evidence="1" key="1">
    <citation type="submission" date="2022-09" db="EMBL/GenBank/DDBJ databases">
        <title>Culturomic study of gut microbiota in children with autism spectrum disorder.</title>
        <authorList>
            <person name="Efimov B.A."/>
            <person name="Chaplin A.V."/>
            <person name="Sokolova S.R."/>
            <person name="Pikina A.P."/>
            <person name="Korzhanova M."/>
            <person name="Belova V."/>
            <person name="Korostin D."/>
        </authorList>
    </citation>
    <scope>NUCLEOTIDE SEQUENCE</scope>
    <source>
        <strain evidence="1">ASD5510</strain>
    </source>
</reference>
<name>A0A9J6QU75_9FIRM</name>
<evidence type="ECO:0000313" key="2">
    <source>
        <dbReference type="Proteomes" id="UP001065549"/>
    </source>
</evidence>
<dbReference type="Proteomes" id="UP001065549">
    <property type="component" value="Unassembled WGS sequence"/>
</dbReference>
<sequence>MEQIDFHAAALFLRGLGCGSEILLENQDGTEAQTAFAGKTVKCPDFLWTSHPNQGISNRNRQKN</sequence>
<proteinExistence type="predicted"/>
<protein>
    <submittedName>
        <fullName evidence="1">Uncharacterized protein</fullName>
    </submittedName>
</protein>
<evidence type="ECO:0000313" key="1">
    <source>
        <dbReference type="EMBL" id="MCU7378287.1"/>
    </source>
</evidence>
<comment type="caution">
    <text evidence="1">The sequence shown here is derived from an EMBL/GenBank/DDBJ whole genome shotgun (WGS) entry which is preliminary data.</text>
</comment>
<dbReference type="AlphaFoldDB" id="A0A9J6QU75"/>
<keyword evidence="2" id="KW-1185">Reference proteome</keyword>
<accession>A0A9J6QU75</accession>
<dbReference type="RefSeq" id="WP_148395904.1">
    <property type="nucleotide sequence ID" value="NZ_JAJAGH010000008.1"/>
</dbReference>
<gene>
    <name evidence="1" type="ORF">OBO34_07950</name>
</gene>
<dbReference type="EMBL" id="JAOSHN010000003">
    <property type="protein sequence ID" value="MCU7378287.1"/>
    <property type="molecule type" value="Genomic_DNA"/>
</dbReference>